<sequence>MVRTAIGWETGLALVAVLAMSSTSESGQIFTRLTKLHPQIFAAAPAAAYPRRPFVLKDQVPPSSSFAQFRQRLLQAIRDRDARFIQSIADPQIKITFGKPIPFSQLGFNNPQSLVWPRLERIITIGCSPYEAPAGQQINAWQCPHVSQAALGDPFSDIYIVGTDVNVRALPQSNGAIVDVLSNEVVKANPAGFERMSKQQREESQTFAGWQPIITPKGIHGYVSSRYAYFPAGYRARFENKNGHWKMTVFITGD</sequence>
<protein>
    <recommendedName>
        <fullName evidence="2">SH3b domain-containing protein</fullName>
    </recommendedName>
</protein>
<dbReference type="AlphaFoldDB" id="B8HTJ1"/>
<dbReference type="OrthoDB" id="460790at2"/>
<dbReference type="EMBL" id="CP001344">
    <property type="protein sequence ID" value="ACL46072.1"/>
    <property type="molecule type" value="Genomic_DNA"/>
</dbReference>
<accession>B8HTJ1</accession>
<gene>
    <name evidence="1" type="ordered locus">Cyan7425_3753</name>
</gene>
<dbReference type="KEGG" id="cyn:Cyan7425_3753"/>
<organism evidence="1">
    <name type="scientific">Cyanothece sp. (strain PCC 7425 / ATCC 29141)</name>
    <dbReference type="NCBI Taxonomy" id="395961"/>
    <lineage>
        <taxon>Bacteria</taxon>
        <taxon>Bacillati</taxon>
        <taxon>Cyanobacteriota</taxon>
        <taxon>Cyanophyceae</taxon>
        <taxon>Gomontiellales</taxon>
        <taxon>Cyanothecaceae</taxon>
        <taxon>Cyanothece</taxon>
    </lineage>
</organism>
<name>B8HTJ1_CYAP4</name>
<proteinExistence type="predicted"/>
<dbReference type="HOGENOM" id="CLU_1092897_0_0_3"/>
<dbReference type="STRING" id="395961.Cyan7425_3753"/>
<reference evidence="1" key="1">
    <citation type="submission" date="2009-01" db="EMBL/GenBank/DDBJ databases">
        <title>Complete sequence of chromosome Cyanothece sp. PCC 7425.</title>
        <authorList>
            <consortium name="US DOE Joint Genome Institute"/>
            <person name="Lucas S."/>
            <person name="Copeland A."/>
            <person name="Lapidus A."/>
            <person name="Glavina del Rio T."/>
            <person name="Dalin E."/>
            <person name="Tice H."/>
            <person name="Bruce D."/>
            <person name="Goodwin L."/>
            <person name="Pitluck S."/>
            <person name="Sims D."/>
            <person name="Meineke L."/>
            <person name="Brettin T."/>
            <person name="Detter J.C."/>
            <person name="Han C."/>
            <person name="Larimer F."/>
            <person name="Land M."/>
            <person name="Hauser L."/>
            <person name="Kyrpides N."/>
            <person name="Ovchinnikova G."/>
            <person name="Liberton M."/>
            <person name="Stoeckel J."/>
            <person name="Banerjee A."/>
            <person name="Singh A."/>
            <person name="Page L."/>
            <person name="Sato H."/>
            <person name="Zhao L."/>
            <person name="Sherman L."/>
            <person name="Pakrasi H."/>
            <person name="Richardson P."/>
        </authorList>
    </citation>
    <scope>NUCLEOTIDE SEQUENCE</scope>
    <source>
        <strain evidence="1">PCC 7425</strain>
    </source>
</reference>
<dbReference type="eggNOG" id="ENOG50336X1">
    <property type="taxonomic scope" value="Bacteria"/>
</dbReference>
<evidence type="ECO:0008006" key="2">
    <source>
        <dbReference type="Google" id="ProtNLM"/>
    </source>
</evidence>
<dbReference type="Gene3D" id="2.30.30.40">
    <property type="entry name" value="SH3 Domains"/>
    <property type="match status" value="1"/>
</dbReference>
<evidence type="ECO:0000313" key="1">
    <source>
        <dbReference type="EMBL" id="ACL46072.1"/>
    </source>
</evidence>